<dbReference type="InterPro" id="IPR028082">
    <property type="entry name" value="Peripla_BP_I"/>
</dbReference>
<name>A0A7C5V2N6_9FIRM</name>
<sequence>MSSTKNFILKYFIITVFILLLLILVWLSASDFLVIRKISNLNNFSQSNYINCAIILPKNEMYWKEFLGEFEQFAQAQKVLSETIFYESEQEEIFGLKLALFSKFDFVIICDFFGSKEIKSLIEQLKMQKIKVISILSSKNRDLFDITLGFDYFQKGRVVANNIETIAKKKNLDKLKIAVITNTINKSISDISEVEGIKSYLKEKGIDFSVDLFSIEYGNAVSEKLLNSIITAQQYNCYYTTEELETFAFIDSFVKSPKDSNFIFIGAGDDSRLLRYTDEGLIDRLVIPNYDELAIRTVLIMKDFEKLSPKNQFIPISIIVK</sequence>
<organism evidence="3">
    <name type="scientific">Caldicellulosiruptor owensensis</name>
    <dbReference type="NCBI Taxonomy" id="55205"/>
    <lineage>
        <taxon>Bacteria</taxon>
        <taxon>Bacillati</taxon>
        <taxon>Bacillota</taxon>
        <taxon>Bacillota incertae sedis</taxon>
        <taxon>Caldicellulosiruptorales</taxon>
        <taxon>Caldicellulosiruptoraceae</taxon>
        <taxon>Caldicellulosiruptor</taxon>
    </lineage>
</organism>
<dbReference type="SUPFAM" id="SSF53822">
    <property type="entry name" value="Periplasmic binding protein-like I"/>
    <property type="match status" value="1"/>
</dbReference>
<protein>
    <submittedName>
        <fullName evidence="3">Sugar ABC transporter substrate-binding protein</fullName>
    </submittedName>
</protein>
<dbReference type="AlphaFoldDB" id="A0A7C5V2N6"/>
<comment type="caution">
    <text evidence="3">The sequence shown here is derived from an EMBL/GenBank/DDBJ whole genome shotgun (WGS) entry which is preliminary data.</text>
</comment>
<feature type="domain" description="Periplasmic binding protein" evidence="2">
    <location>
        <begin position="62"/>
        <end position="302"/>
    </location>
</feature>
<accession>A0A7C5V2N6</accession>
<evidence type="ECO:0000256" key="1">
    <source>
        <dbReference type="SAM" id="Phobius"/>
    </source>
</evidence>
<evidence type="ECO:0000259" key="2">
    <source>
        <dbReference type="Pfam" id="PF13407"/>
    </source>
</evidence>
<dbReference type="Gene3D" id="3.40.50.2300">
    <property type="match status" value="2"/>
</dbReference>
<evidence type="ECO:0000313" key="3">
    <source>
        <dbReference type="EMBL" id="HHS01172.1"/>
    </source>
</evidence>
<proteinExistence type="predicted"/>
<gene>
    <name evidence="3" type="ORF">ENL71_01295</name>
</gene>
<dbReference type="EMBL" id="DRUZ01000017">
    <property type="protein sequence ID" value="HHS01172.1"/>
    <property type="molecule type" value="Genomic_DNA"/>
</dbReference>
<keyword evidence="1" id="KW-1133">Transmembrane helix</keyword>
<dbReference type="Pfam" id="PF13407">
    <property type="entry name" value="Peripla_BP_4"/>
    <property type="match status" value="1"/>
</dbReference>
<keyword evidence="1" id="KW-0812">Transmembrane</keyword>
<keyword evidence="1" id="KW-0472">Membrane</keyword>
<reference evidence="3" key="1">
    <citation type="journal article" date="2020" name="mSystems">
        <title>Genome- and Community-Level Interaction Insights into Carbon Utilization and Element Cycling Functions of Hydrothermarchaeota in Hydrothermal Sediment.</title>
        <authorList>
            <person name="Zhou Z."/>
            <person name="Liu Y."/>
            <person name="Xu W."/>
            <person name="Pan J."/>
            <person name="Luo Z.H."/>
            <person name="Li M."/>
        </authorList>
    </citation>
    <scope>NUCLEOTIDE SEQUENCE [LARGE SCALE GENOMIC DNA]</scope>
    <source>
        <strain evidence="3">SpSt-102</strain>
    </source>
</reference>
<feature type="transmembrane region" description="Helical" evidence="1">
    <location>
        <begin position="7"/>
        <end position="29"/>
    </location>
</feature>
<dbReference type="InterPro" id="IPR025997">
    <property type="entry name" value="SBP_2_dom"/>
</dbReference>